<dbReference type="InterPro" id="IPR036870">
    <property type="entry name" value="Ribosomal_bS18_sf"/>
</dbReference>
<sequence length="69" mass="7990">MMRRRKECRFCSEGKDSISPFDSKLGRYLTDKGKIVNRRITGVCAKHQRKLSRAIKKARNLGILPYVAH</sequence>
<keyword evidence="4" id="KW-0699">rRNA-binding</keyword>
<dbReference type="AlphaFoldDB" id="A0A9D5K749"/>
<dbReference type="InterPro" id="IPR001648">
    <property type="entry name" value="Ribosomal_bS18"/>
</dbReference>
<dbReference type="PRINTS" id="PR00974">
    <property type="entry name" value="RIBOSOMALS18"/>
</dbReference>
<dbReference type="PANTHER" id="PTHR13479:SF40">
    <property type="entry name" value="SMALL RIBOSOMAL SUBUNIT PROTEIN BS18M"/>
    <property type="match status" value="1"/>
</dbReference>
<keyword evidence="3 4" id="KW-0687">Ribonucleoprotein</keyword>
<evidence type="ECO:0000313" key="7">
    <source>
        <dbReference type="Proteomes" id="UP000630660"/>
    </source>
</evidence>
<keyword evidence="2 4" id="KW-0689">Ribosomal protein</keyword>
<keyword evidence="4" id="KW-0694">RNA-binding</keyword>
<dbReference type="GO" id="GO:0003735">
    <property type="term" value="F:structural constituent of ribosome"/>
    <property type="evidence" value="ECO:0007669"/>
    <property type="project" value="InterPro"/>
</dbReference>
<dbReference type="EMBL" id="WJKJ01000003">
    <property type="protein sequence ID" value="MBD3363588.1"/>
    <property type="molecule type" value="Genomic_DNA"/>
</dbReference>
<accession>A0A9D5K749</accession>
<dbReference type="NCBIfam" id="TIGR00165">
    <property type="entry name" value="S18"/>
    <property type="match status" value="1"/>
</dbReference>
<comment type="function">
    <text evidence="4">Binds as a heterodimer with protein bS6 to the central domain of the 16S rRNA, where it helps stabilize the platform of the 30S subunit.</text>
</comment>
<reference evidence="6" key="1">
    <citation type="submission" date="2019-11" db="EMBL/GenBank/DDBJ databases">
        <title>Microbial mats filling the niche in hypersaline microbial mats.</title>
        <authorList>
            <person name="Wong H.L."/>
            <person name="Macleod F.I."/>
            <person name="White R.A. III"/>
            <person name="Burns B.P."/>
        </authorList>
    </citation>
    <scope>NUCLEOTIDE SEQUENCE</scope>
    <source>
        <strain evidence="6">Bin_327</strain>
    </source>
</reference>
<dbReference type="Proteomes" id="UP000630660">
    <property type="component" value="Unassembled WGS sequence"/>
</dbReference>
<evidence type="ECO:0000313" key="6">
    <source>
        <dbReference type="EMBL" id="MBD3363588.1"/>
    </source>
</evidence>
<dbReference type="GO" id="GO:0006412">
    <property type="term" value="P:translation"/>
    <property type="evidence" value="ECO:0007669"/>
    <property type="project" value="UniProtKB-UniRule"/>
</dbReference>
<evidence type="ECO:0000256" key="2">
    <source>
        <dbReference type="ARBA" id="ARBA00022980"/>
    </source>
</evidence>
<proteinExistence type="inferred from homology"/>
<dbReference type="GO" id="GO:0070181">
    <property type="term" value="F:small ribosomal subunit rRNA binding"/>
    <property type="evidence" value="ECO:0007669"/>
    <property type="project" value="TreeGrafter"/>
</dbReference>
<dbReference type="GO" id="GO:0022627">
    <property type="term" value="C:cytosolic small ribosomal subunit"/>
    <property type="evidence" value="ECO:0007669"/>
    <property type="project" value="TreeGrafter"/>
</dbReference>
<gene>
    <name evidence="4 6" type="primary">rpsR</name>
    <name evidence="6" type="ORF">GF359_00060</name>
</gene>
<name>A0A9D5K749_UNCW3</name>
<comment type="similarity">
    <text evidence="1 4 5">Belongs to the bacterial ribosomal protein bS18 family.</text>
</comment>
<dbReference type="Pfam" id="PF01084">
    <property type="entry name" value="Ribosomal_S18"/>
    <property type="match status" value="1"/>
</dbReference>
<evidence type="ECO:0000256" key="3">
    <source>
        <dbReference type="ARBA" id="ARBA00023274"/>
    </source>
</evidence>
<dbReference type="SUPFAM" id="SSF46911">
    <property type="entry name" value="Ribosomal protein S18"/>
    <property type="match status" value="1"/>
</dbReference>
<comment type="subunit">
    <text evidence="4">Part of the 30S ribosomal subunit. Forms a tight heterodimer with protein bS6.</text>
</comment>
<comment type="caution">
    <text evidence="6">The sequence shown here is derived from an EMBL/GenBank/DDBJ whole genome shotgun (WGS) entry which is preliminary data.</text>
</comment>
<dbReference type="Gene3D" id="4.10.640.10">
    <property type="entry name" value="Ribosomal protein S18"/>
    <property type="match status" value="1"/>
</dbReference>
<evidence type="ECO:0000256" key="4">
    <source>
        <dbReference type="HAMAP-Rule" id="MF_00270"/>
    </source>
</evidence>
<dbReference type="HAMAP" id="MF_00270">
    <property type="entry name" value="Ribosomal_bS18"/>
    <property type="match status" value="1"/>
</dbReference>
<evidence type="ECO:0000256" key="1">
    <source>
        <dbReference type="ARBA" id="ARBA00005589"/>
    </source>
</evidence>
<protein>
    <recommendedName>
        <fullName evidence="4">Small ribosomal subunit protein bS18</fullName>
    </recommendedName>
</protein>
<organism evidence="6 7">
    <name type="scientific">candidate division WOR-3 bacterium</name>
    <dbReference type="NCBI Taxonomy" id="2052148"/>
    <lineage>
        <taxon>Bacteria</taxon>
        <taxon>Bacteria division WOR-3</taxon>
    </lineage>
</organism>
<dbReference type="PANTHER" id="PTHR13479">
    <property type="entry name" value="30S RIBOSOMAL PROTEIN S18"/>
    <property type="match status" value="1"/>
</dbReference>
<evidence type="ECO:0000256" key="5">
    <source>
        <dbReference type="RuleBase" id="RU003910"/>
    </source>
</evidence>